<evidence type="ECO:0000259" key="2">
    <source>
        <dbReference type="Pfam" id="PF10544"/>
    </source>
</evidence>
<proteinExistence type="predicted"/>
<dbReference type="Pfam" id="PF10544">
    <property type="entry name" value="T5orf172"/>
    <property type="match status" value="1"/>
</dbReference>
<reference evidence="3 4" key="1">
    <citation type="submission" date="2016-04" db="EMBL/GenBank/DDBJ databases">
        <title>A degradative enzymes factory behind the ericoid mycorrhizal symbiosis.</title>
        <authorList>
            <consortium name="DOE Joint Genome Institute"/>
            <person name="Martino E."/>
            <person name="Morin E."/>
            <person name="Grelet G."/>
            <person name="Kuo A."/>
            <person name="Kohler A."/>
            <person name="Daghino S."/>
            <person name="Barry K."/>
            <person name="Choi C."/>
            <person name="Cichocki N."/>
            <person name="Clum A."/>
            <person name="Copeland A."/>
            <person name="Hainaut M."/>
            <person name="Haridas S."/>
            <person name="Labutti K."/>
            <person name="Lindquist E."/>
            <person name="Lipzen A."/>
            <person name="Khouja H.-R."/>
            <person name="Murat C."/>
            <person name="Ohm R."/>
            <person name="Olson A."/>
            <person name="Spatafora J."/>
            <person name="Veneault-Fourrey C."/>
            <person name="Henrissat B."/>
            <person name="Grigoriev I."/>
            <person name="Martin F."/>
            <person name="Perotto S."/>
        </authorList>
    </citation>
    <scope>NUCLEOTIDE SEQUENCE [LARGE SCALE GENOMIC DNA]</scope>
    <source>
        <strain evidence="3 4">F</strain>
    </source>
</reference>
<sequence>MKPIATSNPSQDELNNLIQTLSRGGSLTCLGRKKKGGQCHNKLSKDTRIRLTQLFKERALLLKNFNEQHEKMLEEASSLVMCAGYHQEEAPSKLKEWLGRSSDTTCEHGDHPSLNPTSKMSTSLIQNAFSLEEKHDKLINTIDVSDINEASEFHDQSLFPSADLKDSGVDSGNDEDVFNTQSVASEEAKATFRTPQKAIQPASTDSGISMSYDASVESNTKATVYGDTPESPLTGKTSKAKQGTRKNQLSRPAPTPIQPMSLPMRLKRNFAPFDRPFTKMQTYIRKPLGSGETDLKEGYIYAFQLDGCPYTKIGKSAIRKDKTPEASLAARIKDQEDACCPDLKIVLSKPVPFVGRIENLIKFHLEAGRMKEKCLCKGSKGQELAHGNHIEWFSNSLDEIWTVVIAWQHWILSMPYIQGDEGLYHLSSAWKEHLEGVGDSQIDRDVWVDWLCQHMPELRGVLMKDTTESSESIETQSAAKVPGSFVRSSAAGLKSEIKRVRTTVL</sequence>
<evidence type="ECO:0000313" key="3">
    <source>
        <dbReference type="EMBL" id="PMD41204.1"/>
    </source>
</evidence>
<evidence type="ECO:0000313" key="4">
    <source>
        <dbReference type="Proteomes" id="UP000235786"/>
    </source>
</evidence>
<feature type="region of interest" description="Disordered" evidence="1">
    <location>
        <begin position="223"/>
        <end position="260"/>
    </location>
</feature>
<gene>
    <name evidence="3" type="ORF">L207DRAFT_527857</name>
</gene>
<dbReference type="AlphaFoldDB" id="A0A2J6RRQ5"/>
<organism evidence="3 4">
    <name type="scientific">Hyaloscypha variabilis (strain UAMH 11265 / GT02V1 / F)</name>
    <name type="common">Meliniomyces variabilis</name>
    <dbReference type="NCBI Taxonomy" id="1149755"/>
    <lineage>
        <taxon>Eukaryota</taxon>
        <taxon>Fungi</taxon>
        <taxon>Dikarya</taxon>
        <taxon>Ascomycota</taxon>
        <taxon>Pezizomycotina</taxon>
        <taxon>Leotiomycetes</taxon>
        <taxon>Helotiales</taxon>
        <taxon>Hyaloscyphaceae</taxon>
        <taxon>Hyaloscypha</taxon>
        <taxon>Hyaloscypha variabilis</taxon>
    </lineage>
</organism>
<accession>A0A2J6RRQ5</accession>
<keyword evidence="4" id="KW-1185">Reference proteome</keyword>
<evidence type="ECO:0000256" key="1">
    <source>
        <dbReference type="SAM" id="MobiDB-lite"/>
    </source>
</evidence>
<dbReference type="EMBL" id="KZ613944">
    <property type="protein sequence ID" value="PMD41204.1"/>
    <property type="molecule type" value="Genomic_DNA"/>
</dbReference>
<protein>
    <recommendedName>
        <fullName evidence="2">Bacteriophage T5 Orf172 DNA-binding domain-containing protein</fullName>
    </recommendedName>
</protein>
<dbReference type="InterPro" id="IPR018306">
    <property type="entry name" value="Phage_T5_Orf172_DNA-bd"/>
</dbReference>
<dbReference type="STRING" id="1149755.A0A2J6RRQ5"/>
<dbReference type="Proteomes" id="UP000235786">
    <property type="component" value="Unassembled WGS sequence"/>
</dbReference>
<dbReference type="OrthoDB" id="2417614at2759"/>
<feature type="domain" description="Bacteriophage T5 Orf172 DNA-binding" evidence="2">
    <location>
        <begin position="298"/>
        <end position="407"/>
    </location>
</feature>
<name>A0A2J6RRQ5_HYAVF</name>